<dbReference type="KEGG" id="mpd:MCP_2340"/>
<dbReference type="Pfam" id="PF03692">
    <property type="entry name" value="CxxCxxCC"/>
    <property type="match status" value="1"/>
</dbReference>
<organism evidence="1 2">
    <name type="scientific">Methanocella paludicola (strain DSM 17711 / JCM 13418 / NBRC 101707 / SANAE)</name>
    <dbReference type="NCBI Taxonomy" id="304371"/>
    <lineage>
        <taxon>Archaea</taxon>
        <taxon>Methanobacteriati</taxon>
        <taxon>Methanobacteriota</taxon>
        <taxon>Stenosarchaea group</taxon>
        <taxon>Methanomicrobia</taxon>
        <taxon>Methanocellales</taxon>
        <taxon>Methanocellaceae</taxon>
        <taxon>Methanocella</taxon>
    </lineage>
</organism>
<dbReference type="RefSeq" id="WP_012901086.1">
    <property type="nucleotide sequence ID" value="NC_013665.1"/>
</dbReference>
<dbReference type="InParanoid" id="D1Z140"/>
<dbReference type="OrthoDB" id="36424at2157"/>
<dbReference type="InterPro" id="IPR005358">
    <property type="entry name" value="Puta_zinc/iron-chelating_dom"/>
</dbReference>
<keyword evidence="2" id="KW-1185">Reference proteome</keyword>
<reference evidence="1 2" key="1">
    <citation type="journal article" date="2007" name="Appl. Environ. Microbiol.">
        <title>Isolation of key methanogens for global methane emission from rice paddy fields: a novel isolate affiliated with the clone cluster rice cluster I.</title>
        <authorList>
            <person name="Sakai S."/>
            <person name="Imachi H."/>
            <person name="Sekiguchi Y."/>
            <person name="Ohashi A."/>
            <person name="Harada H."/>
            <person name="Kamagata Y."/>
        </authorList>
    </citation>
    <scope>NUCLEOTIDE SEQUENCE [LARGE SCALE GENOMIC DNA]</scope>
    <source>
        <strain evidence="2">DSM 17711 / JCM 13418 / NBRC 101707 / SANAE</strain>
    </source>
</reference>
<dbReference type="GeneID" id="8682138"/>
<dbReference type="EMBL" id="AP011532">
    <property type="protein sequence ID" value="BAI62412.1"/>
    <property type="molecule type" value="Genomic_DNA"/>
</dbReference>
<proteinExistence type="predicted"/>
<reference evidence="1 2" key="2">
    <citation type="journal article" date="2008" name="Int. J. Syst. Evol. Microbiol.">
        <title>Methanocella paludicola gen. nov., sp. nov., a methane-producing archaeon, the first isolate of the lineage 'Rice Cluster I', and proposal of the new archaeal order Methanocellales ord. nov.</title>
        <authorList>
            <person name="Sakai S."/>
            <person name="Imachi H."/>
            <person name="Hanada S."/>
            <person name="Ohashi A."/>
            <person name="Harada H."/>
            <person name="Kamagata Y."/>
        </authorList>
    </citation>
    <scope>NUCLEOTIDE SEQUENCE [LARGE SCALE GENOMIC DNA]</scope>
    <source>
        <strain evidence="2">DSM 17711 / JCM 13418 / NBRC 101707 / SANAE</strain>
    </source>
</reference>
<dbReference type="STRING" id="304371.MCP_2340"/>
<protein>
    <recommendedName>
        <fullName evidence="3">YkgJ family cysteine cluster protein</fullName>
    </recommendedName>
</protein>
<dbReference type="eggNOG" id="arCOG02579">
    <property type="taxonomic scope" value="Archaea"/>
</dbReference>
<sequence length="110" mass="12652">MKRTGSCKQCGNCCRDFCIDMHVGGVTDYEFTEYLRWLESHVGVSADIKNFKGRNVELQIRNPCKNLVENKDGTFSCAIHDNKPDICKRYPEEDYGDDVSRDCGFKFIPE</sequence>
<dbReference type="AlphaFoldDB" id="D1Z140"/>
<gene>
    <name evidence="1" type="ordered locus">MCP_2340</name>
</gene>
<dbReference type="Proteomes" id="UP000001882">
    <property type="component" value="Chromosome"/>
</dbReference>
<evidence type="ECO:0008006" key="3">
    <source>
        <dbReference type="Google" id="ProtNLM"/>
    </source>
</evidence>
<evidence type="ECO:0000313" key="1">
    <source>
        <dbReference type="EMBL" id="BAI62412.1"/>
    </source>
</evidence>
<evidence type="ECO:0000313" key="2">
    <source>
        <dbReference type="Proteomes" id="UP000001882"/>
    </source>
</evidence>
<accession>D1Z140</accession>
<name>D1Z140_METPS</name>
<reference evidence="2" key="3">
    <citation type="journal article" date="2011" name="PLoS ONE">
        <title>Genome sequence of a mesophilic hydrogenotrophic methanogen Methanocella paludicola, the first cultivated representative of the order Methanocellales.</title>
        <authorList>
            <person name="Sakai S."/>
            <person name="Takaki Y."/>
            <person name="Shimamura S."/>
            <person name="Sekine M."/>
            <person name="Tajima T."/>
            <person name="Kosugi H."/>
            <person name="Ichikawa N."/>
            <person name="Tasumi E."/>
            <person name="Hiraki A.T."/>
            <person name="Shimizu A."/>
            <person name="Kato Y."/>
            <person name="Nishiko R."/>
            <person name="Mori K."/>
            <person name="Fujita N."/>
            <person name="Imachi H."/>
            <person name="Takai K."/>
        </authorList>
    </citation>
    <scope>NUCLEOTIDE SEQUENCE [LARGE SCALE GENOMIC DNA]</scope>
    <source>
        <strain evidence="2">DSM 17711 / JCM 13418 / NBRC 101707 / SANAE</strain>
    </source>
</reference>